<evidence type="ECO:0000256" key="1">
    <source>
        <dbReference type="SAM" id="MobiDB-lite"/>
    </source>
</evidence>
<proteinExistence type="predicted"/>
<organism evidence="2 3">
    <name type="scientific">Eleusine coracana subsp. coracana</name>
    <dbReference type="NCBI Taxonomy" id="191504"/>
    <lineage>
        <taxon>Eukaryota</taxon>
        <taxon>Viridiplantae</taxon>
        <taxon>Streptophyta</taxon>
        <taxon>Embryophyta</taxon>
        <taxon>Tracheophyta</taxon>
        <taxon>Spermatophyta</taxon>
        <taxon>Magnoliopsida</taxon>
        <taxon>Liliopsida</taxon>
        <taxon>Poales</taxon>
        <taxon>Poaceae</taxon>
        <taxon>PACMAD clade</taxon>
        <taxon>Chloridoideae</taxon>
        <taxon>Cynodonteae</taxon>
        <taxon>Eleusininae</taxon>
        <taxon>Eleusine</taxon>
    </lineage>
</organism>
<feature type="region of interest" description="Disordered" evidence="1">
    <location>
        <begin position="68"/>
        <end position="123"/>
    </location>
</feature>
<dbReference type="Proteomes" id="UP001054889">
    <property type="component" value="Unassembled WGS sequence"/>
</dbReference>
<keyword evidence="3" id="KW-1185">Reference proteome</keyword>
<gene>
    <name evidence="2" type="primary">ga18544</name>
    <name evidence="2" type="ORF">PR202_ga18544</name>
</gene>
<accession>A0AAV5CRN7</accession>
<evidence type="ECO:0000313" key="2">
    <source>
        <dbReference type="EMBL" id="GJN01289.1"/>
    </source>
</evidence>
<sequence length="123" mass="13072">MDFSRLASGAGPSLQIGAAGNGFRTCSLRRARHRNLMVASALPSAGGPFHLASRRAWPLRVSGRPLRCQGNDSVAYADGPLEGSKGSSEASEARRGHQSSGSRGRREGRRHQGRSTSMVSGRR</sequence>
<name>A0AAV5CRN7_ELECO</name>
<reference evidence="2" key="1">
    <citation type="journal article" date="2018" name="DNA Res.">
        <title>Multiple hybrid de novo genome assembly of finger millet, an orphan allotetraploid crop.</title>
        <authorList>
            <person name="Hatakeyama M."/>
            <person name="Aluri S."/>
            <person name="Balachadran M.T."/>
            <person name="Sivarajan S.R."/>
            <person name="Patrignani A."/>
            <person name="Gruter S."/>
            <person name="Poveda L."/>
            <person name="Shimizu-Inatsugi R."/>
            <person name="Baeten J."/>
            <person name="Francoijs K.J."/>
            <person name="Nataraja K.N."/>
            <person name="Reddy Y.A.N."/>
            <person name="Phadnis S."/>
            <person name="Ravikumar R.L."/>
            <person name="Schlapbach R."/>
            <person name="Sreeman S.M."/>
            <person name="Shimizu K.K."/>
        </authorList>
    </citation>
    <scope>NUCLEOTIDE SEQUENCE</scope>
</reference>
<dbReference type="AlphaFoldDB" id="A0AAV5CRN7"/>
<dbReference type="EMBL" id="BQKI01000009">
    <property type="protein sequence ID" value="GJN01289.1"/>
    <property type="molecule type" value="Genomic_DNA"/>
</dbReference>
<comment type="caution">
    <text evidence="2">The sequence shown here is derived from an EMBL/GenBank/DDBJ whole genome shotgun (WGS) entry which is preliminary data.</text>
</comment>
<evidence type="ECO:0000313" key="3">
    <source>
        <dbReference type="Proteomes" id="UP001054889"/>
    </source>
</evidence>
<protein>
    <submittedName>
        <fullName evidence="2">Uncharacterized protein</fullName>
    </submittedName>
</protein>
<reference evidence="2" key="2">
    <citation type="submission" date="2021-12" db="EMBL/GenBank/DDBJ databases">
        <title>Resequencing data analysis of finger millet.</title>
        <authorList>
            <person name="Hatakeyama M."/>
            <person name="Aluri S."/>
            <person name="Balachadran M.T."/>
            <person name="Sivarajan S.R."/>
            <person name="Poveda L."/>
            <person name="Shimizu-Inatsugi R."/>
            <person name="Schlapbach R."/>
            <person name="Sreeman S.M."/>
            <person name="Shimizu K.K."/>
        </authorList>
    </citation>
    <scope>NUCLEOTIDE SEQUENCE</scope>
</reference>